<dbReference type="AlphaFoldDB" id="A0A6M1RU20"/>
<comment type="caution">
    <text evidence="3">The sequence shown here is derived from an EMBL/GenBank/DDBJ whole genome shotgun (WGS) entry which is preliminary data.</text>
</comment>
<feature type="signal peptide" evidence="1">
    <location>
        <begin position="1"/>
        <end position="22"/>
    </location>
</feature>
<evidence type="ECO:0000259" key="2">
    <source>
        <dbReference type="Pfam" id="PF07007"/>
    </source>
</evidence>
<feature type="domain" description="Lysozyme inhibitor LprI-like N-terminal" evidence="2">
    <location>
        <begin position="30"/>
        <end position="130"/>
    </location>
</feature>
<dbReference type="RefSeq" id="WP_163900501.1">
    <property type="nucleotide sequence ID" value="NZ_CP048427.1"/>
</dbReference>
<organism evidence="3 4">
    <name type="scientific">Rhizobium daejeonense</name>
    <dbReference type="NCBI Taxonomy" id="240521"/>
    <lineage>
        <taxon>Bacteria</taxon>
        <taxon>Pseudomonadati</taxon>
        <taxon>Pseudomonadota</taxon>
        <taxon>Alphaproteobacteria</taxon>
        <taxon>Hyphomicrobiales</taxon>
        <taxon>Rhizobiaceae</taxon>
        <taxon>Rhizobium/Agrobacterium group</taxon>
        <taxon>Rhizobium</taxon>
    </lineage>
</organism>
<dbReference type="PANTHER" id="PTHR39176">
    <property type="entry name" value="PERIPLASMIC PROTEIN-RELATED"/>
    <property type="match status" value="1"/>
</dbReference>
<accession>A0A6M1RU20</accession>
<name>A0A6M1RU20_9HYPH</name>
<sequence length="138" mass="15113">MKSALMAMLCGCVLLIDGPAQSEDEPEVDCANATTQFAMNVCADRDYKAADKELNLQWVKTRKVVAEWDADLDEQAKGAVASLLKGQRAWIEYRDGQCNAAGYAVWGGSMYPTVVSSCLTDLTRKRTEELKDLANGVE</sequence>
<reference evidence="3 4" key="1">
    <citation type="submission" date="2020-02" db="EMBL/GenBank/DDBJ databases">
        <title>Genome sequence of the type strain CCBAU10050 of Rhizobium daejeonense.</title>
        <authorList>
            <person name="Gao J."/>
            <person name="Sun J."/>
        </authorList>
    </citation>
    <scope>NUCLEOTIDE SEQUENCE [LARGE SCALE GENOMIC DNA]</scope>
    <source>
        <strain evidence="3 4">CCBAU10050</strain>
    </source>
</reference>
<evidence type="ECO:0000313" key="4">
    <source>
        <dbReference type="Proteomes" id="UP000477849"/>
    </source>
</evidence>
<evidence type="ECO:0000256" key="1">
    <source>
        <dbReference type="SAM" id="SignalP"/>
    </source>
</evidence>
<dbReference type="Proteomes" id="UP000477849">
    <property type="component" value="Unassembled WGS sequence"/>
</dbReference>
<dbReference type="PANTHER" id="PTHR39176:SF1">
    <property type="entry name" value="PERIPLASMIC PROTEIN"/>
    <property type="match status" value="1"/>
</dbReference>
<evidence type="ECO:0000313" key="3">
    <source>
        <dbReference type="EMBL" id="NGO62405.1"/>
    </source>
</evidence>
<dbReference type="Pfam" id="PF07007">
    <property type="entry name" value="LprI"/>
    <property type="match status" value="1"/>
</dbReference>
<gene>
    <name evidence="3" type="ORF">G6N76_01865</name>
</gene>
<proteinExistence type="predicted"/>
<dbReference type="EMBL" id="JAAKZH010000001">
    <property type="protein sequence ID" value="NGO62405.1"/>
    <property type="molecule type" value="Genomic_DNA"/>
</dbReference>
<dbReference type="InterPro" id="IPR009739">
    <property type="entry name" value="LprI-like_N"/>
</dbReference>
<keyword evidence="1" id="KW-0732">Signal</keyword>
<protein>
    <submittedName>
        <fullName evidence="3">DUF1311 domain-containing protein</fullName>
    </submittedName>
</protein>
<feature type="chain" id="PRO_5026756124" evidence="1">
    <location>
        <begin position="23"/>
        <end position="138"/>
    </location>
</feature>
<dbReference type="Gene3D" id="1.20.1270.180">
    <property type="match status" value="1"/>
</dbReference>
<keyword evidence="4" id="KW-1185">Reference proteome</keyword>